<accession>A0A401TAE7</accession>
<keyword evidence="2" id="KW-1185">Reference proteome</keyword>
<name>A0A401TAE7_CHIPU</name>
<organism evidence="1 2">
    <name type="scientific">Chiloscyllium punctatum</name>
    <name type="common">Brownbanded bambooshark</name>
    <name type="synonym">Hemiscyllium punctatum</name>
    <dbReference type="NCBI Taxonomy" id="137246"/>
    <lineage>
        <taxon>Eukaryota</taxon>
        <taxon>Metazoa</taxon>
        <taxon>Chordata</taxon>
        <taxon>Craniata</taxon>
        <taxon>Vertebrata</taxon>
        <taxon>Chondrichthyes</taxon>
        <taxon>Elasmobranchii</taxon>
        <taxon>Galeomorphii</taxon>
        <taxon>Galeoidea</taxon>
        <taxon>Orectolobiformes</taxon>
        <taxon>Hemiscylliidae</taxon>
        <taxon>Chiloscyllium</taxon>
    </lineage>
</organism>
<gene>
    <name evidence="1" type="ORF">chiPu_0023470</name>
</gene>
<dbReference type="EMBL" id="BEZZ01021438">
    <property type="protein sequence ID" value="GCC39609.1"/>
    <property type="molecule type" value="Genomic_DNA"/>
</dbReference>
<evidence type="ECO:0000313" key="1">
    <source>
        <dbReference type="EMBL" id="GCC39609.1"/>
    </source>
</evidence>
<reference evidence="1 2" key="1">
    <citation type="journal article" date="2018" name="Nat. Ecol. Evol.">
        <title>Shark genomes provide insights into elasmobranch evolution and the origin of vertebrates.</title>
        <authorList>
            <person name="Hara Y"/>
            <person name="Yamaguchi K"/>
            <person name="Onimaru K"/>
            <person name="Kadota M"/>
            <person name="Koyanagi M"/>
            <person name="Keeley SD"/>
            <person name="Tatsumi K"/>
            <person name="Tanaka K"/>
            <person name="Motone F"/>
            <person name="Kageyama Y"/>
            <person name="Nozu R"/>
            <person name="Adachi N"/>
            <person name="Nishimura O"/>
            <person name="Nakagawa R"/>
            <person name="Tanegashima C"/>
            <person name="Kiyatake I"/>
            <person name="Matsumoto R"/>
            <person name="Murakumo K"/>
            <person name="Nishida K"/>
            <person name="Terakita A"/>
            <person name="Kuratani S"/>
            <person name="Sato K"/>
            <person name="Hyodo S Kuraku.S."/>
        </authorList>
    </citation>
    <scope>NUCLEOTIDE SEQUENCE [LARGE SCALE GENOMIC DNA]</scope>
</reference>
<sequence length="156" mass="16657">ELETQRTVGGDGSKVQRGEAMLVRLVDVGTGVHQLVGNRVLSSVTGDVEGSVPVGVRLIDLREATADRSACPSSLHLRRFPGSGWCAPGRGGEVGLRPLQHHRHPTGSAAWKRRQYLTGLFVGGGKCSYYKAPVPGGERALFGVTASRITQERESL</sequence>
<protein>
    <submittedName>
        <fullName evidence="1">Uncharacterized protein</fullName>
    </submittedName>
</protein>
<proteinExistence type="predicted"/>
<dbReference type="Proteomes" id="UP000287033">
    <property type="component" value="Unassembled WGS sequence"/>
</dbReference>
<feature type="non-terminal residue" evidence="1">
    <location>
        <position position="1"/>
    </location>
</feature>
<comment type="caution">
    <text evidence="1">The sequence shown here is derived from an EMBL/GenBank/DDBJ whole genome shotgun (WGS) entry which is preliminary data.</text>
</comment>
<dbReference type="AlphaFoldDB" id="A0A401TAE7"/>
<evidence type="ECO:0000313" key="2">
    <source>
        <dbReference type="Proteomes" id="UP000287033"/>
    </source>
</evidence>